<keyword evidence="1" id="KW-0732">Signal</keyword>
<accession>A0A514BVG5</accession>
<sequence length="266" mass="29616">MNNMTQTRRPIVKQRLALLALAMAGLLASGNAAAQWIVNDTLHVKTQLAEFTKEATRWGEQGRQWLKEYQQFMQQYNSFLSSANQVRASYNLPDAVPMRKVEDDEYVEERCGPRYGGGSAGVLGRMFQVDLRGDVQQQRYEVCALIQQMRNRQLNDTVDYLQKTMPQMKADLIAAGDRFIGSGKTQGDMTTYSAEFSQVGAGMAQSHEEFQALMQAYEKYINALESAQGTLTRAAMRGHSGLPSKIVNVATMKTALCGTSGSKCRD</sequence>
<dbReference type="EMBL" id="CP041242">
    <property type="protein sequence ID" value="QDH71352.1"/>
    <property type="molecule type" value="Genomic_DNA"/>
</dbReference>
<dbReference type="AlphaFoldDB" id="A0A514BVG5"/>
<reference evidence="2 3" key="1">
    <citation type="submission" date="2019-06" db="EMBL/GenBank/DDBJ databases">
        <title>Lysobacter alkalisoli sp. nov. isolated from saline-alkali soil.</title>
        <authorList>
            <person name="Sun J.-Q."/>
            <person name="Xu L."/>
        </authorList>
    </citation>
    <scope>NUCLEOTIDE SEQUENCE [LARGE SCALE GENOMIC DNA]</scope>
    <source>
        <strain evidence="2 3">SJ-36</strain>
    </source>
</reference>
<proteinExistence type="predicted"/>
<protein>
    <submittedName>
        <fullName evidence="2">Uncharacterized protein</fullName>
    </submittedName>
</protein>
<organism evidence="2 3">
    <name type="scientific">Marilutibacter alkalisoli</name>
    <dbReference type="NCBI Taxonomy" id="2591633"/>
    <lineage>
        <taxon>Bacteria</taxon>
        <taxon>Pseudomonadati</taxon>
        <taxon>Pseudomonadota</taxon>
        <taxon>Gammaproteobacteria</taxon>
        <taxon>Lysobacterales</taxon>
        <taxon>Lysobacteraceae</taxon>
        <taxon>Marilutibacter</taxon>
    </lineage>
</organism>
<dbReference type="KEGG" id="lyj:FKV23_15590"/>
<evidence type="ECO:0000313" key="3">
    <source>
        <dbReference type="Proteomes" id="UP000317199"/>
    </source>
</evidence>
<evidence type="ECO:0000313" key="2">
    <source>
        <dbReference type="EMBL" id="QDH71352.1"/>
    </source>
</evidence>
<dbReference type="RefSeq" id="WP_141624684.1">
    <property type="nucleotide sequence ID" value="NZ_CP041242.1"/>
</dbReference>
<dbReference type="PROSITE" id="PS51318">
    <property type="entry name" value="TAT"/>
    <property type="match status" value="1"/>
</dbReference>
<gene>
    <name evidence="2" type="ORF">FKV23_15590</name>
</gene>
<name>A0A514BVG5_9GAMM</name>
<feature type="signal peptide" evidence="1">
    <location>
        <begin position="1"/>
        <end position="34"/>
    </location>
</feature>
<dbReference type="Proteomes" id="UP000317199">
    <property type="component" value="Chromosome"/>
</dbReference>
<dbReference type="InterPro" id="IPR006311">
    <property type="entry name" value="TAT_signal"/>
</dbReference>
<evidence type="ECO:0000256" key="1">
    <source>
        <dbReference type="SAM" id="SignalP"/>
    </source>
</evidence>
<keyword evidence="3" id="KW-1185">Reference proteome</keyword>
<feature type="chain" id="PRO_5022102573" evidence="1">
    <location>
        <begin position="35"/>
        <end position="266"/>
    </location>
</feature>
<dbReference type="OrthoDB" id="6007028at2"/>